<evidence type="ECO:0000313" key="1">
    <source>
        <dbReference type="EMBL" id="QDT60883.1"/>
    </source>
</evidence>
<proteinExistence type="predicted"/>
<accession>A0A517SXV3</accession>
<dbReference type="Proteomes" id="UP000315003">
    <property type="component" value="Chromosome"/>
</dbReference>
<dbReference type="EMBL" id="CP036272">
    <property type="protein sequence ID" value="QDT60883.1"/>
    <property type="molecule type" value="Genomic_DNA"/>
</dbReference>
<evidence type="ECO:0000313" key="2">
    <source>
        <dbReference type="Proteomes" id="UP000315003"/>
    </source>
</evidence>
<keyword evidence="2" id="KW-1185">Reference proteome</keyword>
<name>A0A517SXV3_9BACT</name>
<protein>
    <submittedName>
        <fullName evidence="1">Uncharacterized protein</fullName>
    </submittedName>
</protein>
<sequence>MKPSPAGIETTIATALQLSTLTTAPPAANRPTLVCYILVAFRWTLQMQLL</sequence>
<organism evidence="1 2">
    <name type="scientific">Stieleria bergensis</name>
    <dbReference type="NCBI Taxonomy" id="2528025"/>
    <lineage>
        <taxon>Bacteria</taxon>
        <taxon>Pseudomonadati</taxon>
        <taxon>Planctomycetota</taxon>
        <taxon>Planctomycetia</taxon>
        <taxon>Pirellulales</taxon>
        <taxon>Pirellulaceae</taxon>
        <taxon>Stieleria</taxon>
    </lineage>
</organism>
<reference evidence="1 2" key="1">
    <citation type="submission" date="2019-02" db="EMBL/GenBank/DDBJ databases">
        <title>Deep-cultivation of Planctomycetes and their phenomic and genomic characterization uncovers novel biology.</title>
        <authorList>
            <person name="Wiegand S."/>
            <person name="Jogler M."/>
            <person name="Boedeker C."/>
            <person name="Pinto D."/>
            <person name="Vollmers J."/>
            <person name="Rivas-Marin E."/>
            <person name="Kohn T."/>
            <person name="Peeters S.H."/>
            <person name="Heuer A."/>
            <person name="Rast P."/>
            <person name="Oberbeckmann S."/>
            <person name="Bunk B."/>
            <person name="Jeske O."/>
            <person name="Meyerdierks A."/>
            <person name="Storesund J.E."/>
            <person name="Kallscheuer N."/>
            <person name="Luecker S."/>
            <person name="Lage O.M."/>
            <person name="Pohl T."/>
            <person name="Merkel B.J."/>
            <person name="Hornburger P."/>
            <person name="Mueller R.-W."/>
            <person name="Bruemmer F."/>
            <person name="Labrenz M."/>
            <person name="Spormann A.M."/>
            <person name="Op den Camp H."/>
            <person name="Overmann J."/>
            <person name="Amann R."/>
            <person name="Jetten M.S.M."/>
            <person name="Mascher T."/>
            <person name="Medema M.H."/>
            <person name="Devos D.P."/>
            <person name="Kaster A.-K."/>
            <person name="Ovreas L."/>
            <person name="Rohde M."/>
            <person name="Galperin M.Y."/>
            <person name="Jogler C."/>
        </authorList>
    </citation>
    <scope>NUCLEOTIDE SEQUENCE [LARGE SCALE GENOMIC DNA]</scope>
    <source>
        <strain evidence="1 2">SV_7m_r</strain>
    </source>
</reference>
<dbReference type="AlphaFoldDB" id="A0A517SXV3"/>
<gene>
    <name evidence="1" type="ORF">SV7mr_34120</name>
</gene>